<dbReference type="EMBL" id="WWCJ01000007">
    <property type="protein sequence ID" value="MYN02680.1"/>
    <property type="molecule type" value="Genomic_DNA"/>
</dbReference>
<protein>
    <submittedName>
        <fullName evidence="2">Serine hydrolase</fullName>
    </submittedName>
</protein>
<dbReference type="Gene3D" id="3.40.710.10">
    <property type="entry name" value="DD-peptidase/beta-lactamase superfamily"/>
    <property type="match status" value="1"/>
</dbReference>
<evidence type="ECO:0000313" key="2">
    <source>
        <dbReference type="EMBL" id="MYN02680.1"/>
    </source>
</evidence>
<dbReference type="PANTHER" id="PTHR46825:SF9">
    <property type="entry name" value="BETA-LACTAMASE-RELATED DOMAIN-CONTAINING PROTEIN"/>
    <property type="match status" value="1"/>
</dbReference>
<dbReference type="GO" id="GO:0016787">
    <property type="term" value="F:hydrolase activity"/>
    <property type="evidence" value="ECO:0007669"/>
    <property type="project" value="UniProtKB-KW"/>
</dbReference>
<evidence type="ECO:0000259" key="1">
    <source>
        <dbReference type="Pfam" id="PF00144"/>
    </source>
</evidence>
<name>A0A6N9HGV3_9BURK</name>
<dbReference type="InterPro" id="IPR050491">
    <property type="entry name" value="AmpC-like"/>
</dbReference>
<dbReference type="InterPro" id="IPR012338">
    <property type="entry name" value="Beta-lactam/transpept-like"/>
</dbReference>
<organism evidence="2 3">
    <name type="scientific">Pseudoduganella guangdongensis</name>
    <dbReference type="NCBI Taxonomy" id="2692179"/>
    <lineage>
        <taxon>Bacteria</taxon>
        <taxon>Pseudomonadati</taxon>
        <taxon>Pseudomonadota</taxon>
        <taxon>Betaproteobacteria</taxon>
        <taxon>Burkholderiales</taxon>
        <taxon>Oxalobacteraceae</taxon>
        <taxon>Telluria group</taxon>
        <taxon>Pseudoduganella</taxon>
    </lineage>
</organism>
<dbReference type="PANTHER" id="PTHR46825">
    <property type="entry name" value="D-ALANYL-D-ALANINE-CARBOXYPEPTIDASE/ENDOPEPTIDASE AMPH"/>
    <property type="match status" value="1"/>
</dbReference>
<reference evidence="2 3" key="1">
    <citation type="submission" date="2019-12" db="EMBL/GenBank/DDBJ databases">
        <title>Novel species isolated from a subtropical stream in China.</title>
        <authorList>
            <person name="Lu H."/>
        </authorList>
    </citation>
    <scope>NUCLEOTIDE SEQUENCE [LARGE SCALE GENOMIC DNA]</scope>
    <source>
        <strain evidence="2 3">DS3</strain>
    </source>
</reference>
<dbReference type="SUPFAM" id="SSF56601">
    <property type="entry name" value="beta-lactamase/transpeptidase-like"/>
    <property type="match status" value="1"/>
</dbReference>
<dbReference type="AlphaFoldDB" id="A0A6N9HGV3"/>
<keyword evidence="2" id="KW-0378">Hydrolase</keyword>
<comment type="caution">
    <text evidence="2">The sequence shown here is derived from an EMBL/GenBank/DDBJ whole genome shotgun (WGS) entry which is preliminary data.</text>
</comment>
<gene>
    <name evidence="2" type="ORF">GTP41_11285</name>
</gene>
<sequence>MLCGFALSAVAGTTEEANTQARQTILAIMKEQRIPGLQLAVVKDDRIVLSESYGLANVENKVPATRTMRFPLNSATKAFTGVAMMQLAEAGQVDLDAPVSRYLDDLPPAWRAIRVRQLLAHTSGLPDIVNQQGDVEGGSEAAAWRAARALPVSAPPGESFAYNQTNYALLAQIISKQGKMPYERFIAERQFAVARMPLSTFGDSYDLVANAATIYAYASRGTSAPDDGTRLSRWIYAIPYGLWAGGGIQTTADEVAHWLIALSKGHLVSQASLQRMWTPENLNSGANGEWGAGWPVLRTTPELQVASIGGARAAFIVYPEQRLAVVVLTNLAGAHPQRFIPRIAELYKSAPGQASTTAALCVKMRSGEGSACMTFSAPAIKKAEKYGLRLADPFTVVKQKLAQQGWQLDRAYMSEDAPQASASEEMICGRGWDAVCSTAFKRGKERLYLNMSGTNDGMPLISVESGGP</sequence>
<evidence type="ECO:0000313" key="3">
    <source>
        <dbReference type="Proteomes" id="UP000448575"/>
    </source>
</evidence>
<proteinExistence type="predicted"/>
<dbReference type="InterPro" id="IPR001466">
    <property type="entry name" value="Beta-lactam-related"/>
</dbReference>
<dbReference type="Proteomes" id="UP000448575">
    <property type="component" value="Unassembled WGS sequence"/>
</dbReference>
<feature type="domain" description="Beta-lactamase-related" evidence="1">
    <location>
        <begin position="22"/>
        <end position="338"/>
    </location>
</feature>
<keyword evidence="3" id="KW-1185">Reference proteome</keyword>
<accession>A0A6N9HGV3</accession>
<dbReference type="Pfam" id="PF00144">
    <property type="entry name" value="Beta-lactamase"/>
    <property type="match status" value="1"/>
</dbReference>